<dbReference type="EMBL" id="CAMKVN010025883">
    <property type="protein sequence ID" value="CAI2200919.1"/>
    <property type="molecule type" value="Genomic_DNA"/>
</dbReference>
<reference evidence="2" key="1">
    <citation type="submission" date="2022-08" db="EMBL/GenBank/DDBJ databases">
        <authorList>
            <person name="Kallberg Y."/>
            <person name="Tangrot J."/>
            <person name="Rosling A."/>
        </authorList>
    </citation>
    <scope>NUCLEOTIDE SEQUENCE</scope>
    <source>
        <strain evidence="2">Wild A</strain>
    </source>
</reference>
<gene>
    <name evidence="2" type="ORF">FWILDA_LOCUS19807</name>
</gene>
<evidence type="ECO:0000313" key="2">
    <source>
        <dbReference type="EMBL" id="CAI2200919.1"/>
    </source>
</evidence>
<dbReference type="Proteomes" id="UP001153678">
    <property type="component" value="Unassembled WGS sequence"/>
</dbReference>
<feature type="non-terminal residue" evidence="2">
    <location>
        <position position="83"/>
    </location>
</feature>
<proteinExistence type="predicted"/>
<feature type="non-terminal residue" evidence="2">
    <location>
        <position position="1"/>
    </location>
</feature>
<accession>A0A9W4XC65</accession>
<sequence>LEKRLEQIEAHLAKFARKDTKGAKTPQRQRSDGHSNKSLNSKINNGSKPYKVNQDNNSPSTCNVSSEKGSQGRIGPMANGSNG</sequence>
<evidence type="ECO:0000313" key="3">
    <source>
        <dbReference type="Proteomes" id="UP001153678"/>
    </source>
</evidence>
<feature type="compositionally biased region" description="Polar residues" evidence="1">
    <location>
        <begin position="36"/>
        <end position="69"/>
    </location>
</feature>
<name>A0A9W4XC65_9GLOM</name>
<organism evidence="2 3">
    <name type="scientific">Funneliformis geosporum</name>
    <dbReference type="NCBI Taxonomy" id="1117311"/>
    <lineage>
        <taxon>Eukaryota</taxon>
        <taxon>Fungi</taxon>
        <taxon>Fungi incertae sedis</taxon>
        <taxon>Mucoromycota</taxon>
        <taxon>Glomeromycotina</taxon>
        <taxon>Glomeromycetes</taxon>
        <taxon>Glomerales</taxon>
        <taxon>Glomeraceae</taxon>
        <taxon>Funneliformis</taxon>
    </lineage>
</organism>
<feature type="region of interest" description="Disordered" evidence="1">
    <location>
        <begin position="14"/>
        <end position="83"/>
    </location>
</feature>
<protein>
    <submittedName>
        <fullName evidence="2">14197_t:CDS:1</fullName>
    </submittedName>
</protein>
<keyword evidence="3" id="KW-1185">Reference proteome</keyword>
<dbReference type="AlphaFoldDB" id="A0A9W4XC65"/>
<evidence type="ECO:0000256" key="1">
    <source>
        <dbReference type="SAM" id="MobiDB-lite"/>
    </source>
</evidence>
<comment type="caution">
    <text evidence="2">The sequence shown here is derived from an EMBL/GenBank/DDBJ whole genome shotgun (WGS) entry which is preliminary data.</text>
</comment>